<evidence type="ECO:0000313" key="2">
    <source>
        <dbReference type="Proteomes" id="UP001152485"/>
    </source>
</evidence>
<comment type="caution">
    <text evidence="1">The sequence shown here is derived from an EMBL/GenBank/DDBJ whole genome shotgun (WGS) entry which is preliminary data.</text>
</comment>
<dbReference type="Proteomes" id="UP001152485">
    <property type="component" value="Unassembled WGS sequence"/>
</dbReference>
<organism evidence="1 2">
    <name type="scientific">Pseudoalteromonas holothuriae</name>
    <dbReference type="NCBI Taxonomy" id="2963714"/>
    <lineage>
        <taxon>Bacteria</taxon>
        <taxon>Pseudomonadati</taxon>
        <taxon>Pseudomonadota</taxon>
        <taxon>Gammaproteobacteria</taxon>
        <taxon>Alteromonadales</taxon>
        <taxon>Pseudoalteromonadaceae</taxon>
        <taxon>Pseudoalteromonas</taxon>
    </lineage>
</organism>
<reference evidence="1 2" key="1">
    <citation type="submission" date="2022-07" db="EMBL/GenBank/DDBJ databases">
        <authorList>
            <person name="Criscuolo A."/>
        </authorList>
    </citation>
    <scope>NUCLEOTIDE SEQUENCE [LARGE SCALE GENOMIC DNA]</scope>
    <source>
        <strain evidence="2">CIP 111951</strain>
    </source>
</reference>
<sequence>MLEHPKVPLSQSQAYLKLIASHQGSGAKENSTTTGGLLVLLSEKEVRYLEYSNILDLRLTAKQFIDKTKELEKSIMELNLKKEIQLEHVRKRDRSYDRGISR</sequence>
<evidence type="ECO:0000313" key="1">
    <source>
        <dbReference type="EMBL" id="CAH9068457.1"/>
    </source>
</evidence>
<accession>A0ABM9GNQ0</accession>
<gene>
    <name evidence="1" type="ORF">PSECIP111951_04155</name>
</gene>
<name>A0ABM9GNQ0_9GAMM</name>
<protein>
    <submittedName>
        <fullName evidence="1">Uncharacterized protein</fullName>
    </submittedName>
</protein>
<proteinExistence type="predicted"/>
<dbReference type="EMBL" id="CAMAPD010000037">
    <property type="protein sequence ID" value="CAH9068457.1"/>
    <property type="molecule type" value="Genomic_DNA"/>
</dbReference>